<dbReference type="AlphaFoldDB" id="A0AAW2VDL1"/>
<dbReference type="InterPro" id="IPR001584">
    <property type="entry name" value="Integrase_cat-core"/>
</dbReference>
<dbReference type="PROSITE" id="PS50994">
    <property type="entry name" value="INTEGRASE"/>
    <property type="match status" value="1"/>
</dbReference>
<keyword evidence="3" id="KW-0378">Hydrolase</keyword>
<dbReference type="GO" id="GO:0006508">
    <property type="term" value="P:proteolysis"/>
    <property type="evidence" value="ECO:0007669"/>
    <property type="project" value="UniProtKB-KW"/>
</dbReference>
<evidence type="ECO:0000256" key="3">
    <source>
        <dbReference type="ARBA" id="ARBA00022801"/>
    </source>
</evidence>
<organism evidence="6">
    <name type="scientific">Sesamum latifolium</name>
    <dbReference type="NCBI Taxonomy" id="2727402"/>
    <lineage>
        <taxon>Eukaryota</taxon>
        <taxon>Viridiplantae</taxon>
        <taxon>Streptophyta</taxon>
        <taxon>Embryophyta</taxon>
        <taxon>Tracheophyta</taxon>
        <taxon>Spermatophyta</taxon>
        <taxon>Magnoliopsida</taxon>
        <taxon>eudicotyledons</taxon>
        <taxon>Gunneridae</taxon>
        <taxon>Pentapetalae</taxon>
        <taxon>asterids</taxon>
        <taxon>lamiids</taxon>
        <taxon>Lamiales</taxon>
        <taxon>Pedaliaceae</taxon>
        <taxon>Sesamum</taxon>
    </lineage>
</organism>
<dbReference type="EMBL" id="JACGWN010000010">
    <property type="protein sequence ID" value="KAL0427303.1"/>
    <property type="molecule type" value="Genomic_DNA"/>
</dbReference>
<dbReference type="Pfam" id="PF07727">
    <property type="entry name" value="RVT_2"/>
    <property type="match status" value="1"/>
</dbReference>
<proteinExistence type="predicted"/>
<dbReference type="InterPro" id="IPR054722">
    <property type="entry name" value="PolX-like_BBD"/>
</dbReference>
<dbReference type="SUPFAM" id="SSF57756">
    <property type="entry name" value="Retrovirus zinc finger-like domains"/>
    <property type="match status" value="1"/>
</dbReference>
<name>A0AAW2VDL1_9LAMI</name>
<evidence type="ECO:0000259" key="5">
    <source>
        <dbReference type="PROSITE" id="PS50994"/>
    </source>
</evidence>
<gene>
    <name evidence="6" type="ORF">Slati_2905100</name>
</gene>
<dbReference type="InterPro" id="IPR036875">
    <property type="entry name" value="Znf_CCHC_sf"/>
</dbReference>
<dbReference type="Pfam" id="PF00665">
    <property type="entry name" value="rve"/>
    <property type="match status" value="1"/>
</dbReference>
<evidence type="ECO:0000256" key="1">
    <source>
        <dbReference type="ARBA" id="ARBA00022670"/>
    </source>
</evidence>
<dbReference type="InterPro" id="IPR012337">
    <property type="entry name" value="RNaseH-like_sf"/>
</dbReference>
<evidence type="ECO:0000313" key="6">
    <source>
        <dbReference type="EMBL" id="KAL0427303.1"/>
    </source>
</evidence>
<feature type="compositionally biased region" description="Basic and acidic residues" evidence="4">
    <location>
        <begin position="637"/>
        <end position="646"/>
    </location>
</feature>
<sequence>MSNNSLTLIMKTNKFNGTNYNDWLRNLRIVLDFKNQGYVLDKPLPTALPEGSSPEERLTFEKWHEDNRKVRSIILASMTNEIQKQYDRLEDVPSIMLCMKDVYAVPDWYIRYTATKTFFGTKMAEGSSVHSHGVKMLFLVEKLEDLKVGLNNDTYIDVILQSLPLSYDPFIVNYNMNRLEKSIHELINMLVQYEATTHKSEPAILVGEASTSKAKGKGARRWKRKKGKGTAVTATASIGGAPLAAPKEKGKGKVGGFQRSKANDVCMHCQGKRHWKRECPQLLFNPDMFVVEVNMISNSASWVLDTGCGAHIYNNLQVLERSRRLSKDEMILWLGDGKAVVAEAVGSLRLVVSNHIRIDLKDCYFVPINGLYILQQSNLIMTAQHKCEVDNHENAQIWHARLGHISKDRIRRLVDSKNLEIDNLDHLPTCESCLKGKMIKKPFVGQSAIANGLLDLVHTDVCGPFSIPARGGFSYFITFTNDHSRYGYVYLMRYKSEAFGRFKEYRFEIENQTNHKIKALRSDRGGEYLSGEFIDYLKKNGILSQWTPPGTPQLNGVVERRNRTLLDMVRSMLSFTELPLSFWGYALETVAKLLNIASSKSVPQTPYEIWHGKPASTIFLKKGFPSDNQRDEVLIKESSEEPHHDSTTSFEPTIHNDGVPVHRRSTRESRVPERYGFVGLISQFDNDPKTYREAMSDIDPNKWLGAMKSEMESMGSNQVWTLVDPPKGARPIRCKWVYKRKLELMGRSRPSRPGSCFIEEEIFMDQPEGFTAVGEEQKVCRLQRSIYGLKQAFRSWNTRFDVVIRGYDFIKNDYDPCIYKKISGSSVAYLVLYVDDILLI</sequence>
<evidence type="ECO:0000256" key="4">
    <source>
        <dbReference type="SAM" id="MobiDB-lite"/>
    </source>
</evidence>
<dbReference type="Gene3D" id="3.30.420.10">
    <property type="entry name" value="Ribonuclease H-like superfamily/Ribonuclease H"/>
    <property type="match status" value="1"/>
</dbReference>
<evidence type="ECO:0000256" key="2">
    <source>
        <dbReference type="ARBA" id="ARBA00022723"/>
    </source>
</evidence>
<dbReference type="Pfam" id="PF13976">
    <property type="entry name" value="gag_pre-integrs"/>
    <property type="match status" value="1"/>
</dbReference>
<accession>A0AAW2VDL1</accession>
<keyword evidence="2" id="KW-0479">Metal-binding</keyword>
<feature type="region of interest" description="Disordered" evidence="4">
    <location>
        <begin position="637"/>
        <end position="668"/>
    </location>
</feature>
<dbReference type="GO" id="GO:0008270">
    <property type="term" value="F:zinc ion binding"/>
    <property type="evidence" value="ECO:0007669"/>
    <property type="project" value="InterPro"/>
</dbReference>
<dbReference type="Pfam" id="PF14223">
    <property type="entry name" value="Retrotran_gag_2"/>
    <property type="match status" value="1"/>
</dbReference>
<dbReference type="InterPro" id="IPR013103">
    <property type="entry name" value="RVT_2"/>
</dbReference>
<reference evidence="6" key="1">
    <citation type="submission" date="2020-06" db="EMBL/GenBank/DDBJ databases">
        <authorList>
            <person name="Li T."/>
            <person name="Hu X."/>
            <person name="Zhang T."/>
            <person name="Song X."/>
            <person name="Zhang H."/>
            <person name="Dai N."/>
            <person name="Sheng W."/>
            <person name="Hou X."/>
            <person name="Wei L."/>
        </authorList>
    </citation>
    <scope>NUCLEOTIDE SEQUENCE</scope>
    <source>
        <strain evidence="6">KEN1</strain>
        <tissue evidence="6">Leaf</tissue>
    </source>
</reference>
<dbReference type="GO" id="GO:0003676">
    <property type="term" value="F:nucleic acid binding"/>
    <property type="evidence" value="ECO:0007669"/>
    <property type="project" value="InterPro"/>
</dbReference>
<dbReference type="InterPro" id="IPR039537">
    <property type="entry name" value="Retrotran_Ty1/copia-like"/>
</dbReference>
<reference evidence="6" key="2">
    <citation type="journal article" date="2024" name="Plant">
        <title>Genomic evolution and insights into agronomic trait innovations of Sesamum species.</title>
        <authorList>
            <person name="Miao H."/>
            <person name="Wang L."/>
            <person name="Qu L."/>
            <person name="Liu H."/>
            <person name="Sun Y."/>
            <person name="Le M."/>
            <person name="Wang Q."/>
            <person name="Wei S."/>
            <person name="Zheng Y."/>
            <person name="Lin W."/>
            <person name="Duan Y."/>
            <person name="Cao H."/>
            <person name="Xiong S."/>
            <person name="Wang X."/>
            <person name="Wei L."/>
            <person name="Li C."/>
            <person name="Ma Q."/>
            <person name="Ju M."/>
            <person name="Zhao R."/>
            <person name="Li G."/>
            <person name="Mu C."/>
            <person name="Tian Q."/>
            <person name="Mei H."/>
            <person name="Zhang T."/>
            <person name="Gao T."/>
            <person name="Zhang H."/>
        </authorList>
    </citation>
    <scope>NUCLEOTIDE SEQUENCE</scope>
    <source>
        <strain evidence="6">KEN1</strain>
    </source>
</reference>
<dbReference type="InterPro" id="IPR025724">
    <property type="entry name" value="GAG-pre-integrase_dom"/>
</dbReference>
<dbReference type="PANTHER" id="PTHR42648">
    <property type="entry name" value="TRANSPOSASE, PUTATIVE-RELATED"/>
    <property type="match status" value="1"/>
</dbReference>
<dbReference type="SUPFAM" id="SSF53098">
    <property type="entry name" value="Ribonuclease H-like"/>
    <property type="match status" value="1"/>
</dbReference>
<dbReference type="InterPro" id="IPR036397">
    <property type="entry name" value="RNaseH_sf"/>
</dbReference>
<dbReference type="PANTHER" id="PTHR42648:SF27">
    <property type="entry name" value="RNA-DIRECTED DNA POLYMERASE"/>
    <property type="match status" value="1"/>
</dbReference>
<feature type="domain" description="Integrase catalytic" evidence="5">
    <location>
        <begin position="438"/>
        <end position="614"/>
    </location>
</feature>
<keyword evidence="1" id="KW-0645">Protease</keyword>
<protein>
    <recommendedName>
        <fullName evidence="5">Integrase catalytic domain-containing protein</fullName>
    </recommendedName>
</protein>
<comment type="caution">
    <text evidence="6">The sequence shown here is derived from an EMBL/GenBank/DDBJ whole genome shotgun (WGS) entry which is preliminary data.</text>
</comment>
<dbReference type="GO" id="GO:0015074">
    <property type="term" value="P:DNA integration"/>
    <property type="evidence" value="ECO:0007669"/>
    <property type="project" value="InterPro"/>
</dbReference>
<dbReference type="Pfam" id="PF22936">
    <property type="entry name" value="Pol_BBD"/>
    <property type="match status" value="1"/>
</dbReference>
<dbReference type="GO" id="GO:0008233">
    <property type="term" value="F:peptidase activity"/>
    <property type="evidence" value="ECO:0007669"/>
    <property type="project" value="UniProtKB-KW"/>
</dbReference>